<comment type="caution">
    <text evidence="2">The sequence shown here is derived from an EMBL/GenBank/DDBJ whole genome shotgun (WGS) entry which is preliminary data.</text>
</comment>
<evidence type="ECO:0000313" key="2">
    <source>
        <dbReference type="EMBL" id="MEK8029308.1"/>
    </source>
</evidence>
<gene>
    <name evidence="2" type="ORF">AACH06_00625</name>
</gene>
<accession>A0ABU9BLD6</accession>
<keyword evidence="1" id="KW-0812">Transmembrane</keyword>
<sequence length="206" mass="22369">MTAGGWMRVRHMAWGWGSVGLAYAWAACWPLQGLRLGETAIDRVIAFDPQGVWIYLSFFLLVPAAFLCGDARRLPGLCRSMQMCAAVAAIAFVAYPTTLSYPAVTGSGWSDTMLRFVMAHDSPRNCLPSLHAALTVLSVLCLCEARRPARSMAIAAWGLLILHAIVQTRRHLAWDVSAGLLLGMASARWAQGSRPLRALTGGAAWR</sequence>
<organism evidence="2 3">
    <name type="scientific">Ideonella lacteola</name>
    <dbReference type="NCBI Taxonomy" id="2984193"/>
    <lineage>
        <taxon>Bacteria</taxon>
        <taxon>Pseudomonadati</taxon>
        <taxon>Pseudomonadota</taxon>
        <taxon>Betaproteobacteria</taxon>
        <taxon>Burkholderiales</taxon>
        <taxon>Sphaerotilaceae</taxon>
        <taxon>Ideonella</taxon>
    </lineage>
</organism>
<dbReference type="EMBL" id="JBBUTG010000001">
    <property type="protein sequence ID" value="MEK8029308.1"/>
    <property type="molecule type" value="Genomic_DNA"/>
</dbReference>
<feature type="transmembrane region" description="Helical" evidence="1">
    <location>
        <begin position="83"/>
        <end position="102"/>
    </location>
</feature>
<name>A0ABU9BLD6_9BURK</name>
<keyword evidence="1" id="KW-0472">Membrane</keyword>
<evidence type="ECO:0000313" key="3">
    <source>
        <dbReference type="Proteomes" id="UP001371218"/>
    </source>
</evidence>
<keyword evidence="1" id="KW-1133">Transmembrane helix</keyword>
<feature type="transmembrane region" description="Helical" evidence="1">
    <location>
        <begin position="52"/>
        <end position="71"/>
    </location>
</feature>
<protein>
    <submittedName>
        <fullName evidence="2">Phosphatase PAP2 family protein</fullName>
    </submittedName>
</protein>
<proteinExistence type="predicted"/>
<dbReference type="RefSeq" id="WP_341423652.1">
    <property type="nucleotide sequence ID" value="NZ_JBBUTG010000001.1"/>
</dbReference>
<feature type="transmembrane region" description="Helical" evidence="1">
    <location>
        <begin position="12"/>
        <end position="32"/>
    </location>
</feature>
<evidence type="ECO:0000256" key="1">
    <source>
        <dbReference type="SAM" id="Phobius"/>
    </source>
</evidence>
<reference evidence="2 3" key="1">
    <citation type="submission" date="2024-04" db="EMBL/GenBank/DDBJ databases">
        <title>Novel species of the genus Ideonella isolated from streams.</title>
        <authorList>
            <person name="Lu H."/>
        </authorList>
    </citation>
    <scope>NUCLEOTIDE SEQUENCE [LARGE SCALE GENOMIC DNA]</scope>
    <source>
        <strain evidence="2 3">DXS29W</strain>
    </source>
</reference>
<dbReference type="Proteomes" id="UP001371218">
    <property type="component" value="Unassembled WGS sequence"/>
</dbReference>
<keyword evidence="3" id="KW-1185">Reference proteome</keyword>